<sequence length="200" mass="23240">MYKKIIILFLPLLLTSCGVKEKVRQANETVKKEEASNLKNEEVNQERLDEESQGLKNPEKLNINVDEYINLQKKLEKITVEKELVKNIDIDNYEEYQLNYGKGTILERITTIENEKSPIAYNIEVKNKDKKFNQDITNGDFAFAMISNMLIDTKITDKPLELITKIDKKKENFSIDLGNNITLLYSEQKDIDGFLLNLNF</sequence>
<dbReference type="Proteomes" id="UP000195918">
    <property type="component" value="Unassembled WGS sequence"/>
</dbReference>
<proteinExistence type="predicted"/>
<feature type="compositionally biased region" description="Basic and acidic residues" evidence="1">
    <location>
        <begin position="31"/>
        <end position="47"/>
    </location>
</feature>
<dbReference type="EMBL" id="FWFD01000007">
    <property type="protein sequence ID" value="SLM85056.1"/>
    <property type="molecule type" value="Genomic_DNA"/>
</dbReference>
<evidence type="ECO:0008006" key="4">
    <source>
        <dbReference type="Google" id="ProtNLM"/>
    </source>
</evidence>
<protein>
    <recommendedName>
        <fullName evidence="4">Lipoprotein</fullName>
    </recommendedName>
</protein>
<dbReference type="RefSeq" id="WP_086950696.1">
    <property type="nucleotide sequence ID" value="NZ_FWFD01000007.1"/>
</dbReference>
<feature type="region of interest" description="Disordered" evidence="1">
    <location>
        <begin position="31"/>
        <end position="55"/>
    </location>
</feature>
<keyword evidence="3" id="KW-1185">Reference proteome</keyword>
<name>A0A1X6WMZ5_9ENTE</name>
<evidence type="ECO:0000313" key="2">
    <source>
        <dbReference type="EMBL" id="SLM85056.1"/>
    </source>
</evidence>
<evidence type="ECO:0000313" key="3">
    <source>
        <dbReference type="Proteomes" id="UP000195918"/>
    </source>
</evidence>
<reference evidence="3" key="1">
    <citation type="submission" date="2017-02" db="EMBL/GenBank/DDBJ databases">
        <authorList>
            <person name="Dridi B."/>
        </authorList>
    </citation>
    <scope>NUCLEOTIDE SEQUENCE [LARGE SCALE GENOMIC DNA]</scope>
    <source>
        <strain evidence="3">bH819</strain>
    </source>
</reference>
<accession>A0A1X6WMZ5</accession>
<evidence type="ECO:0000256" key="1">
    <source>
        <dbReference type="SAM" id="MobiDB-lite"/>
    </source>
</evidence>
<gene>
    <name evidence="2" type="ORF">FM121_03095</name>
</gene>
<dbReference type="AlphaFoldDB" id="A0A1X6WMZ5"/>
<dbReference type="PROSITE" id="PS51257">
    <property type="entry name" value="PROKAR_LIPOPROTEIN"/>
    <property type="match status" value="1"/>
</dbReference>
<organism evidence="2 3">
    <name type="scientific">Vagococcus fluvialis bH819</name>
    <dbReference type="NCBI Taxonomy" id="1255619"/>
    <lineage>
        <taxon>Bacteria</taxon>
        <taxon>Bacillati</taxon>
        <taxon>Bacillota</taxon>
        <taxon>Bacilli</taxon>
        <taxon>Lactobacillales</taxon>
        <taxon>Enterococcaceae</taxon>
        <taxon>Vagococcus</taxon>
    </lineage>
</organism>